<keyword evidence="3" id="KW-1185">Reference proteome</keyword>
<feature type="domain" description="ENTH" evidence="1">
    <location>
        <begin position="9"/>
        <end position="130"/>
    </location>
</feature>
<dbReference type="Bgee" id="ENSOANG00000014666">
    <property type="expression patterns" value="Expressed in testis"/>
</dbReference>
<dbReference type="PANTHER" id="PTHR12276:SF57">
    <property type="entry name" value="ENTH DOMAIN-CONTAINING PROTEIN 1"/>
    <property type="match status" value="1"/>
</dbReference>
<dbReference type="Gene3D" id="1.25.40.90">
    <property type="match status" value="1"/>
</dbReference>
<dbReference type="SUPFAM" id="SSF48464">
    <property type="entry name" value="ENTH/VHS domain"/>
    <property type="match status" value="1"/>
</dbReference>
<organism evidence="2 3">
    <name type="scientific">Ornithorhynchus anatinus</name>
    <name type="common">Duckbill platypus</name>
    <dbReference type="NCBI Taxonomy" id="9258"/>
    <lineage>
        <taxon>Eukaryota</taxon>
        <taxon>Metazoa</taxon>
        <taxon>Chordata</taxon>
        <taxon>Craniata</taxon>
        <taxon>Vertebrata</taxon>
        <taxon>Euteleostomi</taxon>
        <taxon>Mammalia</taxon>
        <taxon>Monotremata</taxon>
        <taxon>Ornithorhynchidae</taxon>
        <taxon>Ornithorhynchus</taxon>
    </lineage>
</organism>
<sequence>MALKRQVKNFVKNYSEAEIKVREATSNDPWGPSSSLMLEISDLTFSGGSLSEIMNMLWQRLNDHGRNWRHVYKSLTLMDYLIKNGSKKVIQHCRECFFNIQTLKDFQHVDEAGKDQGNGYGSWKRSCQWK</sequence>
<dbReference type="HOGENOM" id="CLU_012678_2_2_1"/>
<dbReference type="InParanoid" id="F7D806"/>
<name>F7D806_ORNAN</name>
<dbReference type="GeneTree" id="ENSGT00940000161730"/>
<proteinExistence type="predicted"/>
<dbReference type="PROSITE" id="PS50942">
    <property type="entry name" value="ENTH"/>
    <property type="match status" value="1"/>
</dbReference>
<reference evidence="2" key="3">
    <citation type="submission" date="2025-09" db="UniProtKB">
        <authorList>
            <consortium name="Ensembl"/>
        </authorList>
    </citation>
    <scope>IDENTIFICATION</scope>
    <source>
        <strain evidence="2">Glennie</strain>
    </source>
</reference>
<dbReference type="eggNOG" id="KOG2056">
    <property type="taxonomic scope" value="Eukaryota"/>
</dbReference>
<dbReference type="Ensembl" id="ENSOANT00000023112.3">
    <property type="protein sequence ID" value="ENSOANP00000023108.2"/>
    <property type="gene ID" value="ENSOANG00000014666.3"/>
</dbReference>
<dbReference type="PANTHER" id="PTHR12276">
    <property type="entry name" value="EPSIN/ENT-RELATED"/>
    <property type="match status" value="1"/>
</dbReference>
<dbReference type="InterPro" id="IPR008942">
    <property type="entry name" value="ENTH_VHS"/>
</dbReference>
<dbReference type="AlphaFoldDB" id="F7D806"/>
<evidence type="ECO:0000313" key="2">
    <source>
        <dbReference type="Ensembl" id="ENSOANP00000023108.2"/>
    </source>
</evidence>
<accession>F7D806</accession>
<dbReference type="STRING" id="9258.ENSOANP00000023108"/>
<dbReference type="OMA" id="QHCREGL"/>
<protein>
    <recommendedName>
        <fullName evidence="1">ENTH domain-containing protein</fullName>
    </recommendedName>
</protein>
<dbReference type="SMART" id="SM00273">
    <property type="entry name" value="ENTH"/>
    <property type="match status" value="1"/>
</dbReference>
<reference evidence="2 3" key="1">
    <citation type="journal article" date="2008" name="Nature">
        <title>Genome analysis of the platypus reveals unique signatures of evolution.</title>
        <authorList>
            <person name="Warren W.C."/>
            <person name="Hillier L.W."/>
            <person name="Marshall Graves J.A."/>
            <person name="Birney E."/>
            <person name="Ponting C.P."/>
            <person name="Grutzner F."/>
            <person name="Belov K."/>
            <person name="Miller W."/>
            <person name="Clarke L."/>
            <person name="Chinwalla A.T."/>
            <person name="Yang S.P."/>
            <person name="Heger A."/>
            <person name="Locke D.P."/>
            <person name="Miethke P."/>
            <person name="Waters P.D."/>
            <person name="Veyrunes F."/>
            <person name="Fulton L."/>
            <person name="Fulton B."/>
            <person name="Graves T."/>
            <person name="Wallis J."/>
            <person name="Puente X.S."/>
            <person name="Lopez-Otin C."/>
            <person name="Ordonez G.R."/>
            <person name="Eichler E.E."/>
            <person name="Chen L."/>
            <person name="Cheng Z."/>
            <person name="Deakin J.E."/>
            <person name="Alsop A."/>
            <person name="Thompson K."/>
            <person name="Kirby P."/>
            <person name="Papenfuss A.T."/>
            <person name="Wakefield M.J."/>
            <person name="Olender T."/>
            <person name="Lancet D."/>
            <person name="Huttley G.A."/>
            <person name="Smit A.F."/>
            <person name="Pask A."/>
            <person name="Temple-Smith P."/>
            <person name="Batzer M.A."/>
            <person name="Walker J.A."/>
            <person name="Konkel M.K."/>
            <person name="Harris R.S."/>
            <person name="Whittington C.M."/>
            <person name="Wong E.S."/>
            <person name="Gemmell N.J."/>
            <person name="Buschiazzo E."/>
            <person name="Vargas Jentzsch I.M."/>
            <person name="Merkel A."/>
            <person name="Schmitz J."/>
            <person name="Zemann A."/>
            <person name="Churakov G."/>
            <person name="Kriegs J.O."/>
            <person name="Brosius J."/>
            <person name="Murchison E.P."/>
            <person name="Sachidanandam R."/>
            <person name="Smith C."/>
            <person name="Hannon G.J."/>
            <person name="Tsend-Ayush E."/>
            <person name="McMillan D."/>
            <person name="Attenborough R."/>
            <person name="Rens W."/>
            <person name="Ferguson-Smith M."/>
            <person name="Lefevre C.M."/>
            <person name="Sharp J.A."/>
            <person name="Nicholas K.R."/>
            <person name="Ray D.A."/>
            <person name="Kube M."/>
            <person name="Reinhardt R."/>
            <person name="Pringle T.H."/>
            <person name="Taylor J."/>
            <person name="Jones R.C."/>
            <person name="Nixon B."/>
            <person name="Dacheux J.L."/>
            <person name="Niwa H."/>
            <person name="Sekita Y."/>
            <person name="Huang X."/>
            <person name="Stark A."/>
            <person name="Kheradpour P."/>
            <person name="Kellis M."/>
            <person name="Flicek P."/>
            <person name="Chen Y."/>
            <person name="Webber C."/>
            <person name="Hardison R."/>
            <person name="Nelson J."/>
            <person name="Hallsworth-Pepin K."/>
            <person name="Delehaunty K."/>
            <person name="Markovic C."/>
            <person name="Minx P."/>
            <person name="Feng Y."/>
            <person name="Kremitzki C."/>
            <person name="Mitreva M."/>
            <person name="Glasscock J."/>
            <person name="Wylie T."/>
            <person name="Wohldmann P."/>
            <person name="Thiru P."/>
            <person name="Nhan M.N."/>
            <person name="Pohl C.S."/>
            <person name="Smith S.M."/>
            <person name="Hou S."/>
            <person name="Nefedov M."/>
            <person name="de Jong P.J."/>
            <person name="Renfree M.B."/>
            <person name="Mardis E.R."/>
            <person name="Wilson R.K."/>
        </authorList>
    </citation>
    <scope>NUCLEOTIDE SEQUENCE [LARGE SCALE GENOMIC DNA]</scope>
    <source>
        <strain evidence="2 3">Glennie</strain>
    </source>
</reference>
<evidence type="ECO:0000313" key="3">
    <source>
        <dbReference type="Proteomes" id="UP000002279"/>
    </source>
</evidence>
<evidence type="ECO:0000259" key="1">
    <source>
        <dbReference type="PROSITE" id="PS50942"/>
    </source>
</evidence>
<dbReference type="InterPro" id="IPR013809">
    <property type="entry name" value="ENTH"/>
</dbReference>
<dbReference type="GO" id="GO:0005737">
    <property type="term" value="C:cytoplasm"/>
    <property type="evidence" value="ECO:0007669"/>
    <property type="project" value="UniProtKB-ARBA"/>
</dbReference>
<dbReference type="Proteomes" id="UP000002279">
    <property type="component" value="Chromosome 14"/>
</dbReference>
<dbReference type="FunFam" id="1.25.40.90:FF:000006">
    <property type="entry name" value="Clathrin interactor 1"/>
    <property type="match status" value="1"/>
</dbReference>
<reference evidence="2" key="2">
    <citation type="submission" date="2025-08" db="UniProtKB">
        <authorList>
            <consortium name="Ensembl"/>
        </authorList>
    </citation>
    <scope>IDENTIFICATION</scope>
    <source>
        <strain evidence="2">Glennie</strain>
    </source>
</reference>
<dbReference type="Pfam" id="PF01417">
    <property type="entry name" value="ENTH"/>
    <property type="match status" value="1"/>
</dbReference>